<organism evidence="2 3">
    <name type="scientific">Pedococcus ginsenosidimutans</name>
    <dbReference type="NCBI Taxonomy" id="490570"/>
    <lineage>
        <taxon>Bacteria</taxon>
        <taxon>Bacillati</taxon>
        <taxon>Actinomycetota</taxon>
        <taxon>Actinomycetes</taxon>
        <taxon>Micrococcales</taxon>
        <taxon>Intrasporangiaceae</taxon>
        <taxon>Pedococcus</taxon>
    </lineage>
</organism>
<feature type="chain" id="PRO_5046775457" description="Superoxide dismutase" evidence="1">
    <location>
        <begin position="30"/>
        <end position="318"/>
    </location>
</feature>
<evidence type="ECO:0000313" key="2">
    <source>
        <dbReference type="EMBL" id="GAA4723647.1"/>
    </source>
</evidence>
<keyword evidence="1" id="KW-0732">Signal</keyword>
<evidence type="ECO:0008006" key="4">
    <source>
        <dbReference type="Google" id="ProtNLM"/>
    </source>
</evidence>
<proteinExistence type="predicted"/>
<name>A0ABP8YA30_9MICO</name>
<reference evidence="3" key="1">
    <citation type="journal article" date="2019" name="Int. J. Syst. Evol. Microbiol.">
        <title>The Global Catalogue of Microorganisms (GCM) 10K type strain sequencing project: providing services to taxonomists for standard genome sequencing and annotation.</title>
        <authorList>
            <consortium name="The Broad Institute Genomics Platform"/>
            <consortium name="The Broad Institute Genome Sequencing Center for Infectious Disease"/>
            <person name="Wu L."/>
            <person name="Ma J."/>
        </authorList>
    </citation>
    <scope>NUCLEOTIDE SEQUENCE [LARGE SCALE GENOMIC DNA]</scope>
    <source>
        <strain evidence="3">JCM 18961</strain>
    </source>
</reference>
<keyword evidence="3" id="KW-1185">Reference proteome</keyword>
<evidence type="ECO:0000313" key="3">
    <source>
        <dbReference type="Proteomes" id="UP001500556"/>
    </source>
</evidence>
<comment type="caution">
    <text evidence="2">The sequence shown here is derived from an EMBL/GenBank/DDBJ whole genome shotgun (WGS) entry which is preliminary data.</text>
</comment>
<accession>A0ABP8YA30</accession>
<gene>
    <name evidence="2" type="ORF">GCM10025782_22070</name>
</gene>
<dbReference type="EMBL" id="BAABLO010000010">
    <property type="protein sequence ID" value="GAA4723647.1"/>
    <property type="molecule type" value="Genomic_DNA"/>
</dbReference>
<dbReference type="SUPFAM" id="SSF63829">
    <property type="entry name" value="Calcium-dependent phosphotriesterase"/>
    <property type="match status" value="1"/>
</dbReference>
<dbReference type="Proteomes" id="UP001500556">
    <property type="component" value="Unassembled WGS sequence"/>
</dbReference>
<dbReference type="RefSeq" id="WP_345503288.1">
    <property type="nucleotide sequence ID" value="NZ_BAABLO010000010.1"/>
</dbReference>
<sequence>MSALRKASVLAAAVAATAALALSAPPAVAAHPVAPPSVQTASRAHTIALPGATGTEGVAKGAGATFYAGDLLTGDVYLGDVRRRTATKLVHAPAGRFATGMKADLRHHLLFVAGGPTGQGYVYSTVTGAPVASYTFATAPTFINDVALTSRGAWFTDSSRSVLYFVPVTAGAPGPFSTLQLSGPAADLGGAFNNNGIQATADGSRLLVAHSAQGAVNVVDPATGASRAIAGLSVPNVDGILLEGHDLWVVRNNDNLVVKARLSGDLRTGTVRRSITTSLFETPTTLALSGGHLVVANAKFDTGFPPTATHYEVVVIDR</sequence>
<dbReference type="InterPro" id="IPR015943">
    <property type="entry name" value="WD40/YVTN_repeat-like_dom_sf"/>
</dbReference>
<feature type="signal peptide" evidence="1">
    <location>
        <begin position="1"/>
        <end position="29"/>
    </location>
</feature>
<dbReference type="Gene3D" id="2.130.10.10">
    <property type="entry name" value="YVTN repeat-like/Quinoprotein amine dehydrogenase"/>
    <property type="match status" value="1"/>
</dbReference>
<protein>
    <recommendedName>
        <fullName evidence="4">Superoxide dismutase</fullName>
    </recommendedName>
</protein>
<evidence type="ECO:0000256" key="1">
    <source>
        <dbReference type="SAM" id="SignalP"/>
    </source>
</evidence>